<reference evidence="3 4" key="1">
    <citation type="journal article" date="2018" name="Sci. Rep.">
        <title>Genome sequence of the cauliflower mushroom Sparassis crispa (Hanabiratake) and its association with beneficial usage.</title>
        <authorList>
            <person name="Kiyama R."/>
            <person name="Furutani Y."/>
            <person name="Kawaguchi K."/>
            <person name="Nakanishi T."/>
        </authorList>
    </citation>
    <scope>NUCLEOTIDE SEQUENCE [LARGE SCALE GENOMIC DNA]</scope>
</reference>
<dbReference type="OrthoDB" id="6419443at2759"/>
<organism evidence="3 4">
    <name type="scientific">Sparassis crispa</name>
    <dbReference type="NCBI Taxonomy" id="139825"/>
    <lineage>
        <taxon>Eukaryota</taxon>
        <taxon>Fungi</taxon>
        <taxon>Dikarya</taxon>
        <taxon>Basidiomycota</taxon>
        <taxon>Agaricomycotina</taxon>
        <taxon>Agaricomycetes</taxon>
        <taxon>Polyporales</taxon>
        <taxon>Sparassidaceae</taxon>
        <taxon>Sparassis</taxon>
    </lineage>
</organism>
<feature type="region of interest" description="Disordered" evidence="1">
    <location>
        <begin position="222"/>
        <end position="258"/>
    </location>
</feature>
<name>A0A401G8Y5_9APHY</name>
<gene>
    <name evidence="3" type="ORF">SCP_0115070</name>
</gene>
<keyword evidence="4" id="KW-1185">Reference proteome</keyword>
<dbReference type="Gene3D" id="1.20.1280.50">
    <property type="match status" value="1"/>
</dbReference>
<feature type="compositionally biased region" description="Low complexity" evidence="1">
    <location>
        <begin position="224"/>
        <end position="233"/>
    </location>
</feature>
<dbReference type="SUPFAM" id="SSF81383">
    <property type="entry name" value="F-box domain"/>
    <property type="match status" value="1"/>
</dbReference>
<feature type="region of interest" description="Disordered" evidence="1">
    <location>
        <begin position="338"/>
        <end position="373"/>
    </location>
</feature>
<feature type="domain" description="F-box" evidence="2">
    <location>
        <begin position="269"/>
        <end position="309"/>
    </location>
</feature>
<feature type="region of interest" description="Disordered" evidence="1">
    <location>
        <begin position="197"/>
        <end position="216"/>
    </location>
</feature>
<dbReference type="EMBL" id="BFAD01000001">
    <property type="protein sequence ID" value="GBE78618.1"/>
    <property type="molecule type" value="Genomic_DNA"/>
</dbReference>
<protein>
    <recommendedName>
        <fullName evidence="2">F-box domain-containing protein</fullName>
    </recommendedName>
</protein>
<dbReference type="InParanoid" id="A0A401G8Y5"/>
<feature type="region of interest" description="Disordered" evidence="1">
    <location>
        <begin position="31"/>
        <end position="91"/>
    </location>
</feature>
<feature type="compositionally biased region" description="Low complexity" evidence="1">
    <location>
        <begin position="351"/>
        <end position="366"/>
    </location>
</feature>
<dbReference type="Pfam" id="PF12937">
    <property type="entry name" value="F-box-like"/>
    <property type="match status" value="1"/>
</dbReference>
<accession>A0A401G8Y5</accession>
<dbReference type="InterPro" id="IPR036047">
    <property type="entry name" value="F-box-like_dom_sf"/>
</dbReference>
<evidence type="ECO:0000256" key="1">
    <source>
        <dbReference type="SAM" id="MobiDB-lite"/>
    </source>
</evidence>
<proteinExistence type="predicted"/>
<sequence length="432" mass="49178">MAYYAYDSRYGSGFPRRRKNAGSIVGRFIIVDQEPEEQSEEEMNCNEDFASDDERVESDEESGGSQEDDEMEEEELEKEEAQPKEPGEPCSYSFRSRDRVWVKYKGRWYSGTVLRESSISTSEKTYYRVVFHYNVEMAFSPLDGNIKPDTPYILKLLQDAGEISSLTRHLCIMSLLQDVLRTQTLDSLDKQLGVAADHVQNGRTTPNQEREDSDDELVNVVSLPGTPARSRPASRPPSPTRGAASRRPPGPLHISSARNMSDPLKAFQTELSQRIFSLLSLKDLATCSRVSRKWNKSQTLNYVWFQHYRKDNFHDESLPPGKWTKRESKQNWRTTYLQSIATRTPPLGPLRPSSYSGRSSPSHSGYQTPREMREERWRLEAEATFSPSKVEMREMYKELGGRKARGKNKVGASGGIRDKGGWAAAEEGQNGY</sequence>
<evidence type="ECO:0000313" key="3">
    <source>
        <dbReference type="EMBL" id="GBE78618.1"/>
    </source>
</evidence>
<dbReference type="InterPro" id="IPR001810">
    <property type="entry name" value="F-box_dom"/>
</dbReference>
<dbReference type="RefSeq" id="XP_027609531.1">
    <property type="nucleotide sequence ID" value="XM_027753730.1"/>
</dbReference>
<feature type="compositionally biased region" description="Acidic residues" evidence="1">
    <location>
        <begin position="33"/>
        <end position="78"/>
    </location>
</feature>
<evidence type="ECO:0000259" key="2">
    <source>
        <dbReference type="Pfam" id="PF12937"/>
    </source>
</evidence>
<comment type="caution">
    <text evidence="3">The sequence shown here is derived from an EMBL/GenBank/DDBJ whole genome shotgun (WGS) entry which is preliminary data.</text>
</comment>
<dbReference type="Proteomes" id="UP000287166">
    <property type="component" value="Unassembled WGS sequence"/>
</dbReference>
<feature type="region of interest" description="Disordered" evidence="1">
    <location>
        <begin position="399"/>
        <end position="432"/>
    </location>
</feature>
<dbReference type="STRING" id="139825.A0A401G8Y5"/>
<dbReference type="GeneID" id="38775535"/>
<dbReference type="AlphaFoldDB" id="A0A401G8Y5"/>
<evidence type="ECO:0000313" key="4">
    <source>
        <dbReference type="Proteomes" id="UP000287166"/>
    </source>
</evidence>